<organism evidence="3 4">
    <name type="scientific">Sediminitomix flava</name>
    <dbReference type="NCBI Taxonomy" id="379075"/>
    <lineage>
        <taxon>Bacteria</taxon>
        <taxon>Pseudomonadati</taxon>
        <taxon>Bacteroidota</taxon>
        <taxon>Cytophagia</taxon>
        <taxon>Cytophagales</taxon>
        <taxon>Flammeovirgaceae</taxon>
        <taxon>Sediminitomix</taxon>
    </lineage>
</organism>
<reference evidence="3 4" key="1">
    <citation type="submission" date="2018-03" db="EMBL/GenBank/DDBJ databases">
        <title>Genomic Encyclopedia of Archaeal and Bacterial Type Strains, Phase II (KMG-II): from individual species to whole genera.</title>
        <authorList>
            <person name="Goeker M."/>
        </authorList>
    </citation>
    <scope>NUCLEOTIDE SEQUENCE [LARGE SCALE GENOMIC DNA]</scope>
    <source>
        <strain evidence="3 4">DSM 28229</strain>
    </source>
</reference>
<dbReference type="PANTHER" id="PTHR43358:SF4">
    <property type="entry name" value="ALPHA_BETA HYDROLASE FOLD-1 DOMAIN-CONTAINING PROTEIN"/>
    <property type="match status" value="1"/>
</dbReference>
<dbReference type="InterPro" id="IPR029058">
    <property type="entry name" value="AB_hydrolase_fold"/>
</dbReference>
<evidence type="ECO:0000313" key="4">
    <source>
        <dbReference type="Proteomes" id="UP000245535"/>
    </source>
</evidence>
<sequence length="324" mass="37620">MKKITYLVAILLGIAVLFYLMLPRFLYSMVTEFEPFTFEKVYSDTSLIRHFGIKNHKTPKDYGYENSEDITFYSLLDSQKLSAWYVPAKKESDSTLFFIHGRTSNRLKTMKYLEMMRETQLDTLYNVFIADFRNSGESANQDLTIQKTYMGYKFAEDLAGGIEYLKKEKGQKKFTLYGFSMGAMTIFTYIGREDLKHDISSIDKIIVDSPLSNVPALIHDQSSSMHVPDAIFDEAIDLVNHDINGYFNKLTMADQLKDFDKPILVLQSKTDPTTPLKYTESELKKMKGKNIQTWIVEDAGHVKMYSKPKYHKEYIQRVNTFLRN</sequence>
<dbReference type="PANTHER" id="PTHR43358">
    <property type="entry name" value="ALPHA/BETA-HYDROLASE"/>
    <property type="match status" value="1"/>
</dbReference>
<evidence type="ECO:0000256" key="1">
    <source>
        <dbReference type="SAM" id="Phobius"/>
    </source>
</evidence>
<evidence type="ECO:0000259" key="2">
    <source>
        <dbReference type="Pfam" id="PF00561"/>
    </source>
</evidence>
<gene>
    <name evidence="3" type="ORF">BC781_101524</name>
</gene>
<dbReference type="SUPFAM" id="SSF53474">
    <property type="entry name" value="alpha/beta-Hydrolases"/>
    <property type="match status" value="1"/>
</dbReference>
<dbReference type="AlphaFoldDB" id="A0A315ZHJ1"/>
<protein>
    <submittedName>
        <fullName evidence="3">Pimeloyl-ACP methyl ester carboxylesterase</fullName>
    </submittedName>
</protein>
<keyword evidence="1" id="KW-0812">Transmembrane</keyword>
<keyword evidence="1" id="KW-1133">Transmembrane helix</keyword>
<dbReference type="EMBL" id="QGDO01000001">
    <property type="protein sequence ID" value="PWJ44174.1"/>
    <property type="molecule type" value="Genomic_DNA"/>
</dbReference>
<dbReference type="OrthoDB" id="9776685at2"/>
<comment type="caution">
    <text evidence="3">The sequence shown here is derived from an EMBL/GenBank/DDBJ whole genome shotgun (WGS) entry which is preliminary data.</text>
</comment>
<evidence type="ECO:0000313" key="3">
    <source>
        <dbReference type="EMBL" id="PWJ44174.1"/>
    </source>
</evidence>
<dbReference type="Proteomes" id="UP000245535">
    <property type="component" value="Unassembled WGS sequence"/>
</dbReference>
<feature type="transmembrane region" description="Helical" evidence="1">
    <location>
        <begin position="6"/>
        <end position="27"/>
    </location>
</feature>
<dbReference type="Gene3D" id="3.40.50.1820">
    <property type="entry name" value="alpha/beta hydrolase"/>
    <property type="match status" value="1"/>
</dbReference>
<feature type="domain" description="AB hydrolase-1" evidence="2">
    <location>
        <begin position="96"/>
        <end position="233"/>
    </location>
</feature>
<keyword evidence="4" id="KW-1185">Reference proteome</keyword>
<name>A0A315ZHJ1_SEDFL</name>
<dbReference type="RefSeq" id="WP_109615686.1">
    <property type="nucleotide sequence ID" value="NZ_QGDO01000001.1"/>
</dbReference>
<accession>A0A315ZHJ1</accession>
<keyword evidence="1" id="KW-0472">Membrane</keyword>
<proteinExistence type="predicted"/>
<dbReference type="Pfam" id="PF00561">
    <property type="entry name" value="Abhydrolase_1"/>
    <property type="match status" value="1"/>
</dbReference>
<dbReference type="InterPro" id="IPR052920">
    <property type="entry name" value="DNA-binding_regulatory"/>
</dbReference>
<dbReference type="InterPro" id="IPR000073">
    <property type="entry name" value="AB_hydrolase_1"/>
</dbReference>